<comment type="caution">
    <text evidence="2">The sequence shown here is derived from an EMBL/GenBank/DDBJ whole genome shotgun (WGS) entry which is preliminary data.</text>
</comment>
<feature type="transmembrane region" description="Helical" evidence="1">
    <location>
        <begin position="41"/>
        <end position="62"/>
    </location>
</feature>
<dbReference type="EMBL" id="JAOVZV010000001">
    <property type="protein sequence ID" value="MCX8530970.1"/>
    <property type="molecule type" value="Genomic_DNA"/>
</dbReference>
<organism evidence="2 3">
    <name type="scientific">Chryseobacterium luquanense</name>
    <dbReference type="NCBI Taxonomy" id="2983766"/>
    <lineage>
        <taxon>Bacteria</taxon>
        <taxon>Pseudomonadati</taxon>
        <taxon>Bacteroidota</taxon>
        <taxon>Flavobacteriia</taxon>
        <taxon>Flavobacteriales</taxon>
        <taxon>Weeksellaceae</taxon>
        <taxon>Chryseobacterium group</taxon>
        <taxon>Chryseobacterium</taxon>
    </lineage>
</organism>
<keyword evidence="1" id="KW-1133">Transmembrane helix</keyword>
<reference evidence="2" key="1">
    <citation type="submission" date="2022-10" db="EMBL/GenBank/DDBJ databases">
        <title>Chryseobacterium sp. nov., a novel bacterial species.</title>
        <authorList>
            <person name="Cao Y."/>
        </authorList>
    </citation>
    <scope>NUCLEOTIDE SEQUENCE</scope>
    <source>
        <strain evidence="2">KC 927</strain>
    </source>
</reference>
<protein>
    <submittedName>
        <fullName evidence="2">Uncharacterized protein</fullName>
    </submittedName>
</protein>
<gene>
    <name evidence="2" type="ORF">OEA66_01240</name>
</gene>
<proteinExistence type="predicted"/>
<evidence type="ECO:0000256" key="1">
    <source>
        <dbReference type="SAM" id="Phobius"/>
    </source>
</evidence>
<keyword evidence="3" id="KW-1185">Reference proteome</keyword>
<feature type="transmembrane region" description="Helical" evidence="1">
    <location>
        <begin position="12"/>
        <end position="29"/>
    </location>
</feature>
<keyword evidence="1" id="KW-0472">Membrane</keyword>
<accession>A0ABT3XYN2</accession>
<name>A0ABT3XYN2_9FLAO</name>
<evidence type="ECO:0000313" key="3">
    <source>
        <dbReference type="Proteomes" id="UP001070176"/>
    </source>
</evidence>
<keyword evidence="1" id="KW-0812">Transmembrane</keyword>
<dbReference type="Proteomes" id="UP001070176">
    <property type="component" value="Unassembled WGS sequence"/>
</dbReference>
<evidence type="ECO:0000313" key="2">
    <source>
        <dbReference type="EMBL" id="MCX8530970.1"/>
    </source>
</evidence>
<sequence>MKSKINFESFLIIYFATFMLSIIFPFVIIDLSKDILIEFNLIKILKICLLLFSLIFVWSFFLKIHTKIKITNDKIEFNKLFKSSKYEFNDLSYYVERNEPARFKNYQAIFLIQNNKIIERISEFDYSNYEEIKNHLNLPKKQNYKLKTIDFLKILLKI</sequence>
<dbReference type="RefSeq" id="WP_267279640.1">
    <property type="nucleotide sequence ID" value="NZ_JAOVZV010000001.1"/>
</dbReference>